<name>A0A1D8PHK1_CANAL</name>
<sequence>MNQEFDQNSPYIYCGICFKDNHDVEGLDNKLLLTSCAHITCDIHLQSKHIESYLAQNDSDSPCPVCGSNPISTVPINRMLPVELKNFFIPTPQQIDLLTSSGKFQYCSLVDRINYYRSTISKMNEKLKKQKEFLYAAKEEITQLSKYKLQVQELTNEIDLLRKQLQSTARPDTFDLSNDNENEKSGEFENNIFTRESSPTQTASHTFINKVHRESLQKVIPTSKPDTDDRNGSTRRRSFFAESTKLGEINSRSISSSNESSNSLNSLKRFSFESPKKKYLQNPIGKRSATSQLATRITANMKLGVPVSASNASSRSYQNGYVNKVSKDPTLTRTMRRASEASPYFKGLNYKYKNSSHDHHQHQYKR</sequence>
<dbReference type="CGD" id="CAL0000188598">
    <property type="gene designation" value="orf19.12679"/>
</dbReference>
<dbReference type="InterPro" id="IPR042123">
    <property type="entry name" value="Zip3/RNF212-like"/>
</dbReference>
<dbReference type="RefSeq" id="XP_019330785.1">
    <property type="nucleotide sequence ID" value="XM_019475240.1"/>
</dbReference>
<dbReference type="OMA" id="NTQMATH"/>
<dbReference type="KEGG" id="cal:CAALFM_C205900WA"/>
<dbReference type="GO" id="GO:0007131">
    <property type="term" value="P:reciprocal meiotic recombination"/>
    <property type="evidence" value="ECO:0007669"/>
    <property type="project" value="InterPro"/>
</dbReference>
<gene>
    <name evidence="5" type="ordered locus">CAALFM_C205900WA</name>
    <name evidence="4" type="ordered locus">orf19.12679</name>
</gene>
<evidence type="ECO:0000256" key="3">
    <source>
        <dbReference type="SAM" id="MobiDB-lite"/>
    </source>
</evidence>
<dbReference type="EMBL" id="CP017624">
    <property type="protein sequence ID" value="AOW27600.1"/>
    <property type="molecule type" value="Genomic_DNA"/>
</dbReference>
<protein>
    <submittedName>
        <fullName evidence="5">SUMO ligase</fullName>
    </submittedName>
</protein>
<reference evidence="5 6" key="2">
    <citation type="journal article" date="2007" name="Genome Biol.">
        <title>Assembly of the Candida albicans genome into sixteen supercontigs aligned on the eight chromosomes.</title>
        <authorList>
            <person name="van het Hoog M."/>
            <person name="Rast T.J."/>
            <person name="Martchenko M."/>
            <person name="Grindle S."/>
            <person name="Dignard D."/>
            <person name="Hogues H."/>
            <person name="Cuomo C."/>
            <person name="Berriman M."/>
            <person name="Scherer S."/>
            <person name="Magee B.B."/>
            <person name="Whiteway M."/>
            <person name="Chibana H."/>
            <person name="Nantel A."/>
            <person name="Magee P.T."/>
        </authorList>
    </citation>
    <scope>GENOME REANNOTATION</scope>
    <source>
        <strain evidence="6">SC5314 / ATCC MYA-2876</strain>
    </source>
</reference>
<reference evidence="5 6" key="1">
    <citation type="journal article" date="2004" name="Proc. Natl. Acad. Sci. U.S.A.">
        <title>The diploid genome sequence of Candida albicans.</title>
        <authorList>
            <person name="Jones T."/>
            <person name="Federspiel N.A."/>
            <person name="Chibana H."/>
            <person name="Dungan J."/>
            <person name="Kalman S."/>
            <person name="Magee B.B."/>
            <person name="Newport G."/>
            <person name="Thorstenson Y.R."/>
            <person name="Agabian N."/>
            <person name="Magee P.T."/>
            <person name="Davis R.W."/>
            <person name="Scherer S."/>
        </authorList>
    </citation>
    <scope>NUCLEOTIDE SEQUENCE [LARGE SCALE GENOMIC DNA]</scope>
    <source>
        <strain evidence="6">SC5314 / ATCC MYA-2876</strain>
    </source>
</reference>
<dbReference type="GO" id="GO:0007129">
    <property type="term" value="P:homologous chromosome pairing at meiosis"/>
    <property type="evidence" value="ECO:0000318"/>
    <property type="project" value="GO_Central"/>
</dbReference>
<evidence type="ECO:0000256" key="2">
    <source>
        <dbReference type="SAM" id="Coils"/>
    </source>
</evidence>
<evidence type="ECO:0000313" key="4">
    <source>
        <dbReference type="CGD" id="CAL0000188598"/>
    </source>
</evidence>
<evidence type="ECO:0000256" key="1">
    <source>
        <dbReference type="ARBA" id="ARBA00023254"/>
    </source>
</evidence>
<dbReference type="FunCoup" id="A0A1D8PHK1">
    <property type="interactions" value="25"/>
</dbReference>
<dbReference type="SMR" id="A0A1D8PHK1"/>
<keyword evidence="5" id="KW-0436">Ligase</keyword>
<evidence type="ECO:0000313" key="6">
    <source>
        <dbReference type="Proteomes" id="UP000000559"/>
    </source>
</evidence>
<organism evidence="5 6">
    <name type="scientific">Candida albicans (strain SC5314 / ATCC MYA-2876)</name>
    <name type="common">Yeast</name>
    <dbReference type="NCBI Taxonomy" id="237561"/>
    <lineage>
        <taxon>Eukaryota</taxon>
        <taxon>Fungi</taxon>
        <taxon>Dikarya</taxon>
        <taxon>Ascomycota</taxon>
        <taxon>Saccharomycotina</taxon>
        <taxon>Pichiomycetes</taxon>
        <taxon>Debaryomycetaceae</taxon>
        <taxon>Candida/Lodderomyces clade</taxon>
        <taxon>Candida</taxon>
    </lineage>
</organism>
<dbReference type="GO" id="GO:0016874">
    <property type="term" value="F:ligase activity"/>
    <property type="evidence" value="ECO:0007669"/>
    <property type="project" value="UniProtKB-KW"/>
</dbReference>
<dbReference type="InParanoid" id="A0A1D8PHK1"/>
<dbReference type="GO" id="GO:0000795">
    <property type="term" value="C:synaptonemal complex"/>
    <property type="evidence" value="ECO:0000318"/>
    <property type="project" value="GO_Central"/>
</dbReference>
<dbReference type="AlphaFoldDB" id="A0A1D8PHK1"/>
<dbReference type="STRING" id="237561.A0A1D8PHK1"/>
<feature type="region of interest" description="Disordered" evidence="3">
    <location>
        <begin position="214"/>
        <end position="242"/>
    </location>
</feature>
<keyword evidence="6" id="KW-1185">Reference proteome</keyword>
<reference evidence="5 6" key="3">
    <citation type="journal article" date="2013" name="Genome Biol.">
        <title>Assembly of a phased diploid Candida albicans genome facilitates allele-specific measurements and provides a simple model for repeat and indel structure.</title>
        <authorList>
            <person name="Muzzey D."/>
            <person name="Schwartz K."/>
            <person name="Weissman J.S."/>
            <person name="Sherlock G."/>
        </authorList>
    </citation>
    <scope>NUCLEOTIDE SEQUENCE [LARGE SCALE GENOMIC DNA]</scope>
    <source>
        <strain evidence="6">SC5314 / ATCC MYA-2876</strain>
    </source>
</reference>
<feature type="coiled-coil region" evidence="2">
    <location>
        <begin position="124"/>
        <end position="164"/>
    </location>
</feature>
<dbReference type="GO" id="GO:0019789">
    <property type="term" value="F:SUMO transferase activity"/>
    <property type="evidence" value="ECO:0000318"/>
    <property type="project" value="GO_Central"/>
</dbReference>
<dbReference type="eggNOG" id="KOG4739">
    <property type="taxonomic scope" value="Eukaryota"/>
</dbReference>
<dbReference type="Proteomes" id="UP000000559">
    <property type="component" value="Chromosome 2"/>
</dbReference>
<dbReference type="VEuPathDB" id="FungiDB:C2_05900W_A"/>
<dbReference type="PANTHER" id="PTHR22663">
    <property type="entry name" value="RING FINGER PROTEIN NARYA-RELATED"/>
    <property type="match status" value="1"/>
</dbReference>
<dbReference type="OrthoDB" id="2535391at2759"/>
<dbReference type="GeneID" id="3647475"/>
<proteinExistence type="predicted"/>
<dbReference type="PANTHER" id="PTHR22663:SF17">
    <property type="entry name" value="RING FINGER PROTEIN NARYA-RELATED"/>
    <property type="match status" value="1"/>
</dbReference>
<accession>A0A1D8PHK1</accession>
<keyword evidence="1" id="KW-0469">Meiosis</keyword>
<keyword evidence="2" id="KW-0175">Coiled coil</keyword>
<evidence type="ECO:0000313" key="5">
    <source>
        <dbReference type="EMBL" id="AOW27600.1"/>
    </source>
</evidence>